<evidence type="ECO:0000313" key="1">
    <source>
        <dbReference type="EMBL" id="WFP15437.1"/>
    </source>
</evidence>
<dbReference type="RefSeq" id="WP_270105127.1">
    <property type="nucleotide sequence ID" value="NZ_CP121252.1"/>
</dbReference>
<sequence length="94" mass="10612">MRLRQGVTGGALVSGKGWETDVQMIGPVRCTIPEQTMEDLLRLSPIDVDPVQLRLLLRHCSRDELLARFTYRSYQAGMARAIQRLNELLDATAE</sequence>
<dbReference type="EMBL" id="CP121252">
    <property type="protein sequence ID" value="WFP15437.1"/>
    <property type="molecule type" value="Genomic_DNA"/>
</dbReference>
<evidence type="ECO:0000313" key="2">
    <source>
        <dbReference type="Proteomes" id="UP001219037"/>
    </source>
</evidence>
<proteinExistence type="predicted"/>
<name>A0ABY8H453_9MICC</name>
<reference evidence="1 2" key="1">
    <citation type="submission" date="2023-04" db="EMBL/GenBank/DDBJ databases">
        <title>Funneling lignin-derived compounds into biodiesel using alkali-halophilic Citricoccus sp. P2.</title>
        <authorList>
            <person name="Luo C.-B."/>
        </authorList>
    </citation>
    <scope>NUCLEOTIDE SEQUENCE [LARGE SCALE GENOMIC DNA]</scope>
    <source>
        <strain evidence="1 2">P2</strain>
    </source>
</reference>
<organism evidence="1 2">
    <name type="scientific">Citricoccus muralis</name>
    <dbReference type="NCBI Taxonomy" id="169134"/>
    <lineage>
        <taxon>Bacteria</taxon>
        <taxon>Bacillati</taxon>
        <taxon>Actinomycetota</taxon>
        <taxon>Actinomycetes</taxon>
        <taxon>Micrococcales</taxon>
        <taxon>Micrococcaceae</taxon>
        <taxon>Citricoccus</taxon>
    </lineage>
</organism>
<dbReference type="Proteomes" id="UP001219037">
    <property type="component" value="Chromosome"/>
</dbReference>
<protein>
    <submittedName>
        <fullName evidence="1">Uncharacterized protein</fullName>
    </submittedName>
</protein>
<gene>
    <name evidence="1" type="ORF">P8192_08385</name>
</gene>
<accession>A0ABY8H453</accession>
<keyword evidence="2" id="KW-1185">Reference proteome</keyword>